<feature type="binding site" evidence="18">
    <location>
        <position position="160"/>
    </location>
    <ligand>
        <name>(6S)-NADPHX</name>
        <dbReference type="ChEBI" id="CHEBI:64076"/>
    </ligand>
</feature>
<keyword evidence="13" id="KW-0511">Multifunctional enzyme</keyword>
<comment type="similarity">
    <text evidence="17">Belongs to the NnrD/CARKD family.</text>
</comment>
<evidence type="ECO:0000256" key="3">
    <source>
        <dbReference type="ARBA" id="ARBA00006001"/>
    </source>
</evidence>
<feature type="domain" description="YjeF C-terminal" evidence="20">
    <location>
        <begin position="226"/>
        <end position="509"/>
    </location>
</feature>
<dbReference type="Proteomes" id="UP000790580">
    <property type="component" value="Unassembled WGS sequence"/>
</dbReference>
<dbReference type="PROSITE" id="PS51385">
    <property type="entry name" value="YJEF_N"/>
    <property type="match status" value="1"/>
</dbReference>
<evidence type="ECO:0000256" key="8">
    <source>
        <dbReference type="ARBA" id="ARBA00022857"/>
    </source>
</evidence>
<comment type="catalytic activity">
    <reaction evidence="16 17 19">
        <text>(6S)-NADPHX + ADP = AMP + phosphate + NADPH + H(+)</text>
        <dbReference type="Rhea" id="RHEA:32235"/>
        <dbReference type="ChEBI" id="CHEBI:15378"/>
        <dbReference type="ChEBI" id="CHEBI:43474"/>
        <dbReference type="ChEBI" id="CHEBI:57783"/>
        <dbReference type="ChEBI" id="CHEBI:64076"/>
        <dbReference type="ChEBI" id="CHEBI:456215"/>
        <dbReference type="ChEBI" id="CHEBI:456216"/>
        <dbReference type="EC" id="4.2.1.136"/>
    </reaction>
</comment>
<comment type="similarity">
    <text evidence="3 19">In the N-terminal section; belongs to the NnrE/AIBP family.</text>
</comment>
<evidence type="ECO:0000256" key="5">
    <source>
        <dbReference type="ARBA" id="ARBA00022723"/>
    </source>
</evidence>
<proteinExistence type="inferred from homology"/>
<evidence type="ECO:0000256" key="4">
    <source>
        <dbReference type="ARBA" id="ARBA00009524"/>
    </source>
</evidence>
<keyword evidence="23" id="KW-1185">Reference proteome</keyword>
<evidence type="ECO:0000256" key="10">
    <source>
        <dbReference type="ARBA" id="ARBA00023027"/>
    </source>
</evidence>
<feature type="binding site" evidence="18">
    <location>
        <position position="163"/>
    </location>
    <ligand>
        <name>K(+)</name>
        <dbReference type="ChEBI" id="CHEBI:29103"/>
    </ligand>
</feature>
<comment type="function">
    <text evidence="18">Catalyzes the epimerization of the S- and R-forms of NAD(P)HX, a damaged form of NAD(P)H that is a result of enzymatic or heat-dependent hydration. This is a prerequisite for the S-specific NAD(P)H-hydrate dehydratase to allow the repair of both epimers of NAD(P)HX.</text>
</comment>
<dbReference type="Gene3D" id="3.40.50.10260">
    <property type="entry name" value="YjeF N-terminal domain"/>
    <property type="match status" value="1"/>
</dbReference>
<protein>
    <recommendedName>
        <fullName evidence="19">Bifunctional NAD(P)H-hydrate repair enzyme</fullName>
    </recommendedName>
    <alternativeName>
        <fullName evidence="19">Nicotinamide nucleotide repair protein</fullName>
    </alternativeName>
    <domain>
        <recommendedName>
            <fullName evidence="19">ADP-dependent (S)-NAD(P)H-hydrate dehydratase</fullName>
            <ecNumber evidence="19">4.2.1.136</ecNumber>
        </recommendedName>
        <alternativeName>
            <fullName evidence="19">ADP-dependent NAD(P)HX dehydratase</fullName>
        </alternativeName>
    </domain>
    <domain>
        <recommendedName>
            <fullName evidence="19">NAD(P)H-hydrate epimerase</fullName>
            <ecNumber evidence="19">5.1.99.6</ecNumber>
        </recommendedName>
    </domain>
</protein>
<evidence type="ECO:0000256" key="7">
    <source>
        <dbReference type="ARBA" id="ARBA00022840"/>
    </source>
</evidence>
<dbReference type="InterPro" id="IPR004443">
    <property type="entry name" value="YjeF_N_dom"/>
</dbReference>
<comment type="catalytic activity">
    <reaction evidence="1 18 19">
        <text>(6R)-NADHX = (6S)-NADHX</text>
        <dbReference type="Rhea" id="RHEA:32215"/>
        <dbReference type="ChEBI" id="CHEBI:64074"/>
        <dbReference type="ChEBI" id="CHEBI:64075"/>
        <dbReference type="EC" id="5.1.99.6"/>
    </reaction>
</comment>
<keyword evidence="9 18" id="KW-0630">Potassium</keyword>
<dbReference type="NCBIfam" id="TIGR00196">
    <property type="entry name" value="yjeF_cterm"/>
    <property type="match status" value="1"/>
</dbReference>
<dbReference type="Gene3D" id="3.40.1190.20">
    <property type="match status" value="1"/>
</dbReference>
<dbReference type="InterPro" id="IPR036652">
    <property type="entry name" value="YjeF_N_dom_sf"/>
</dbReference>
<evidence type="ECO:0000256" key="2">
    <source>
        <dbReference type="ARBA" id="ARBA00000909"/>
    </source>
</evidence>
<evidence type="ECO:0000256" key="15">
    <source>
        <dbReference type="ARBA" id="ARBA00048238"/>
    </source>
</evidence>
<accession>A0ABS6K0E1</accession>
<evidence type="ECO:0000313" key="22">
    <source>
        <dbReference type="EMBL" id="MBU9723796.1"/>
    </source>
</evidence>
<comment type="function">
    <text evidence="14 19">Bifunctional enzyme that catalyzes the epimerization of the S- and R-forms of NAD(P)HX and the dehydration of the S-form of NAD(P)HX at the expense of ADP, which is converted to AMP. This allows the repair of both epimers of NAD(P)HX, a damaged form of NAD(P)H that is a result of enzymatic or heat-dependent hydration.</text>
</comment>
<dbReference type="SUPFAM" id="SSF64153">
    <property type="entry name" value="YjeF N-terminal domain-like"/>
    <property type="match status" value="1"/>
</dbReference>
<gene>
    <name evidence="17" type="primary">nnrD</name>
    <name evidence="18" type="synonym">nnrE</name>
    <name evidence="22" type="ORF">KS407_20450</name>
</gene>
<evidence type="ECO:0000256" key="12">
    <source>
        <dbReference type="ARBA" id="ARBA00023239"/>
    </source>
</evidence>
<dbReference type="HAMAP" id="MF_01965">
    <property type="entry name" value="NADHX_dehydratase"/>
    <property type="match status" value="1"/>
</dbReference>
<evidence type="ECO:0000256" key="14">
    <source>
        <dbReference type="ARBA" id="ARBA00025153"/>
    </source>
</evidence>
<sequence>MYVVTGEEMHRIDRYTMEKIGLSEETLMENAGQAFCRQLFPTVGLEDRLVVLIGTGNNGGDGFVIGRILKEAGFLVDVIVIPREEKIRGTALKHKRIFENSGHEWITFREVQEHFEQLLTKYTIIIDAMLGTGMVGTPRWPYSDVIESVNGATGRVIAVDIPSGVTATEEKHEVGINADQTYTFQAAKISNFLYPAAFCFGEVHILDIGIPRIALENTFETRKLITDEKVKNSLAVRKQNAHKGVSGKALIIGGSIPMTGAIVLTTGACLRTGAGLVTVAVPDKILLGIAQKTTEAMFYPLPQKNGEIEIIPSHFPQDKTLSAYDGIAVGPGLGRNNKHNLYDTFNDFKGNLVIDADGLYHLVDELDKWRGGREGGPTIITPHLGEMARLTGKTVEEVELQRFRISKQFAMEYKVYLVLKGPFTIITAPDGRQWVNQTGNESLAKGGTGDTLTGMILGFLLQHEYITDAICNAVYIHGKTADELVKSQDILSVTASDIIEVLPKVLHSSRYQT</sequence>
<comment type="caution">
    <text evidence="22">The sequence shown here is derived from an EMBL/GenBank/DDBJ whole genome shotgun (WGS) entry which is preliminary data.</text>
</comment>
<keyword evidence="11 18" id="KW-0413">Isomerase</keyword>
<evidence type="ECO:0000256" key="18">
    <source>
        <dbReference type="HAMAP-Rule" id="MF_01966"/>
    </source>
</evidence>
<evidence type="ECO:0000259" key="21">
    <source>
        <dbReference type="PROSITE" id="PS51385"/>
    </source>
</evidence>
<keyword evidence="8 17" id="KW-0521">NADP</keyword>
<dbReference type="InterPro" id="IPR029056">
    <property type="entry name" value="Ribokinase-like"/>
</dbReference>
<feature type="binding site" evidence="18">
    <location>
        <position position="58"/>
    </location>
    <ligand>
        <name>K(+)</name>
        <dbReference type="ChEBI" id="CHEBI:29103"/>
    </ligand>
</feature>
<feature type="binding site" evidence="17">
    <location>
        <position position="450"/>
    </location>
    <ligand>
        <name>(6S)-NADPHX</name>
        <dbReference type="ChEBI" id="CHEBI:64076"/>
    </ligand>
</feature>
<dbReference type="SUPFAM" id="SSF53613">
    <property type="entry name" value="Ribokinase-like"/>
    <property type="match status" value="1"/>
</dbReference>
<comment type="cofactor">
    <cofactor evidence="17">
        <name>Mg(2+)</name>
        <dbReference type="ChEBI" id="CHEBI:18420"/>
    </cofactor>
</comment>
<feature type="binding site" evidence="17">
    <location>
        <begin position="420"/>
        <end position="424"/>
    </location>
    <ligand>
        <name>AMP</name>
        <dbReference type="ChEBI" id="CHEBI:456215"/>
    </ligand>
</feature>
<dbReference type="PANTHER" id="PTHR12592:SF0">
    <property type="entry name" value="ATP-DEPENDENT (S)-NAD(P)H-HYDRATE DEHYDRATASE"/>
    <property type="match status" value="1"/>
</dbReference>
<feature type="binding site" evidence="17">
    <location>
        <position position="261"/>
    </location>
    <ligand>
        <name>(6S)-NADPHX</name>
        <dbReference type="ChEBI" id="CHEBI:64076"/>
    </ligand>
</feature>
<keyword evidence="6 17" id="KW-0547">Nucleotide-binding</keyword>
<evidence type="ECO:0000256" key="13">
    <source>
        <dbReference type="ARBA" id="ARBA00023268"/>
    </source>
</evidence>
<dbReference type="EMBL" id="JAHQCR010000086">
    <property type="protein sequence ID" value="MBU9723796.1"/>
    <property type="molecule type" value="Genomic_DNA"/>
</dbReference>
<feature type="domain" description="YjeF N-terminal" evidence="21">
    <location>
        <begin position="9"/>
        <end position="216"/>
    </location>
</feature>
<dbReference type="RefSeq" id="WP_088073274.1">
    <property type="nucleotide sequence ID" value="NZ_JAHQCR010000086.1"/>
</dbReference>
<evidence type="ECO:0000256" key="16">
    <source>
        <dbReference type="ARBA" id="ARBA00049209"/>
    </source>
</evidence>
<feature type="binding site" evidence="17">
    <location>
        <position position="383"/>
    </location>
    <ligand>
        <name>(6S)-NADPHX</name>
        <dbReference type="ChEBI" id="CHEBI:64076"/>
    </ligand>
</feature>
<evidence type="ECO:0000313" key="23">
    <source>
        <dbReference type="Proteomes" id="UP000790580"/>
    </source>
</evidence>
<comment type="similarity">
    <text evidence="4 19">In the C-terminal section; belongs to the NnrD/CARKD family.</text>
</comment>
<comment type="catalytic activity">
    <reaction evidence="2 18 19">
        <text>(6R)-NADPHX = (6S)-NADPHX</text>
        <dbReference type="Rhea" id="RHEA:32227"/>
        <dbReference type="ChEBI" id="CHEBI:64076"/>
        <dbReference type="ChEBI" id="CHEBI:64077"/>
        <dbReference type="EC" id="5.1.99.6"/>
    </reaction>
</comment>
<comment type="cofactor">
    <cofactor evidence="18 19">
        <name>K(+)</name>
        <dbReference type="ChEBI" id="CHEBI:29103"/>
    </cofactor>
    <text evidence="18 19">Binds 1 potassium ion per subunit.</text>
</comment>
<evidence type="ECO:0000256" key="1">
    <source>
        <dbReference type="ARBA" id="ARBA00000013"/>
    </source>
</evidence>
<dbReference type="InterPro" id="IPR000631">
    <property type="entry name" value="CARKD"/>
</dbReference>
<feature type="binding site" evidence="18">
    <location>
        <begin position="131"/>
        <end position="137"/>
    </location>
    <ligand>
        <name>(6S)-NADPHX</name>
        <dbReference type="ChEBI" id="CHEBI:64076"/>
    </ligand>
</feature>
<evidence type="ECO:0000256" key="6">
    <source>
        <dbReference type="ARBA" id="ARBA00022741"/>
    </source>
</evidence>
<organism evidence="22 23">
    <name type="scientific">Evansella alkalicola</name>
    <dbReference type="NCBI Taxonomy" id="745819"/>
    <lineage>
        <taxon>Bacteria</taxon>
        <taxon>Bacillati</taxon>
        <taxon>Bacillota</taxon>
        <taxon>Bacilli</taxon>
        <taxon>Bacillales</taxon>
        <taxon>Bacillaceae</taxon>
        <taxon>Evansella</taxon>
    </lineage>
</organism>
<dbReference type="Pfam" id="PF01256">
    <property type="entry name" value="Carb_kinase"/>
    <property type="match status" value="1"/>
</dbReference>
<keyword evidence="12 17" id="KW-0456">Lyase</keyword>
<reference evidence="22 23" key="1">
    <citation type="submission" date="2021-06" db="EMBL/GenBank/DDBJ databases">
        <title>Bacillus sp. RD4P76, an endophyte from a halophyte.</title>
        <authorList>
            <person name="Sun J.-Q."/>
        </authorList>
    </citation>
    <scope>NUCLEOTIDE SEQUENCE [LARGE SCALE GENOMIC DNA]</scope>
    <source>
        <strain evidence="22 23">JCM 17098</strain>
    </source>
</reference>
<dbReference type="PANTHER" id="PTHR12592">
    <property type="entry name" value="ATP-DEPENDENT (S)-NAD(P)H-HYDRATE DEHYDRATASE FAMILY MEMBER"/>
    <property type="match status" value="1"/>
</dbReference>
<comment type="function">
    <text evidence="17">Catalyzes the dehydration of the S-form of NAD(P)HX at the expense of ADP, which is converted to AMP. Together with NAD(P)HX epimerase, which catalyzes the epimerization of the S- and R-forms, the enzyme allows the repair of both epimers of NAD(P)HX, a damaged form of NAD(P)H that is a result of enzymatic or heat-dependent hydration.</text>
</comment>
<keyword evidence="5 18" id="KW-0479">Metal-binding</keyword>
<feature type="binding site" evidence="17">
    <location>
        <position position="332"/>
    </location>
    <ligand>
        <name>(6S)-NADPHX</name>
        <dbReference type="ChEBI" id="CHEBI:64076"/>
    </ligand>
</feature>
<dbReference type="PIRSF" id="PIRSF017184">
    <property type="entry name" value="Nnr"/>
    <property type="match status" value="1"/>
</dbReference>
<evidence type="ECO:0000256" key="17">
    <source>
        <dbReference type="HAMAP-Rule" id="MF_01965"/>
    </source>
</evidence>
<comment type="subunit">
    <text evidence="17">Homotetramer.</text>
</comment>
<dbReference type="PROSITE" id="PS01050">
    <property type="entry name" value="YJEF_C_2"/>
    <property type="match status" value="1"/>
</dbReference>
<dbReference type="EC" id="4.2.1.136" evidence="19"/>
<dbReference type="CDD" id="cd01171">
    <property type="entry name" value="YXKO-related"/>
    <property type="match status" value="1"/>
</dbReference>
<evidence type="ECO:0000256" key="11">
    <source>
        <dbReference type="ARBA" id="ARBA00023235"/>
    </source>
</evidence>
<dbReference type="InterPro" id="IPR017953">
    <property type="entry name" value="Carbohydrate_kinase_pred_CS"/>
</dbReference>
<dbReference type="HAMAP" id="MF_01966">
    <property type="entry name" value="NADHX_epimerase"/>
    <property type="match status" value="1"/>
</dbReference>
<dbReference type="EC" id="5.1.99.6" evidence="19"/>
<name>A0ABS6K0E1_9BACI</name>
<keyword evidence="7 17" id="KW-0067">ATP-binding</keyword>
<dbReference type="NCBIfam" id="TIGR00197">
    <property type="entry name" value="yjeF_nterm"/>
    <property type="match status" value="1"/>
</dbReference>
<feature type="binding site" evidence="18">
    <location>
        <begin position="57"/>
        <end position="61"/>
    </location>
    <ligand>
        <name>(6S)-NADPHX</name>
        <dbReference type="ChEBI" id="CHEBI:64076"/>
    </ligand>
</feature>
<feature type="binding site" evidence="17">
    <location>
        <position position="449"/>
    </location>
    <ligand>
        <name>AMP</name>
        <dbReference type="ChEBI" id="CHEBI:456215"/>
    </ligand>
</feature>
<dbReference type="Pfam" id="PF03853">
    <property type="entry name" value="YjeF_N"/>
    <property type="match status" value="1"/>
</dbReference>
<dbReference type="InterPro" id="IPR030677">
    <property type="entry name" value="Nnr"/>
</dbReference>
<keyword evidence="10 17" id="KW-0520">NAD</keyword>
<comment type="catalytic activity">
    <reaction evidence="15 17 19">
        <text>(6S)-NADHX + ADP = AMP + phosphate + NADH + H(+)</text>
        <dbReference type="Rhea" id="RHEA:32223"/>
        <dbReference type="ChEBI" id="CHEBI:15378"/>
        <dbReference type="ChEBI" id="CHEBI:43474"/>
        <dbReference type="ChEBI" id="CHEBI:57945"/>
        <dbReference type="ChEBI" id="CHEBI:64074"/>
        <dbReference type="ChEBI" id="CHEBI:456215"/>
        <dbReference type="ChEBI" id="CHEBI:456216"/>
        <dbReference type="EC" id="4.2.1.136"/>
    </reaction>
</comment>
<evidence type="ECO:0000256" key="19">
    <source>
        <dbReference type="PIRNR" id="PIRNR017184"/>
    </source>
</evidence>
<evidence type="ECO:0000259" key="20">
    <source>
        <dbReference type="PROSITE" id="PS51383"/>
    </source>
</evidence>
<feature type="binding site" evidence="18">
    <location>
        <position position="142"/>
    </location>
    <ligand>
        <name>(6S)-NADPHX</name>
        <dbReference type="ChEBI" id="CHEBI:64076"/>
    </ligand>
</feature>
<evidence type="ECO:0000256" key="9">
    <source>
        <dbReference type="ARBA" id="ARBA00022958"/>
    </source>
</evidence>
<comment type="similarity">
    <text evidence="18">Belongs to the NnrE/AIBP family.</text>
</comment>
<feature type="binding site" evidence="18">
    <location>
        <position position="127"/>
    </location>
    <ligand>
        <name>K(+)</name>
        <dbReference type="ChEBI" id="CHEBI:29103"/>
    </ligand>
</feature>
<dbReference type="PROSITE" id="PS51383">
    <property type="entry name" value="YJEF_C_3"/>
    <property type="match status" value="1"/>
</dbReference>